<dbReference type="InterPro" id="IPR026444">
    <property type="entry name" value="Secre_tail"/>
</dbReference>
<dbReference type="EMBL" id="SOBW01000007">
    <property type="protein sequence ID" value="TDU42909.1"/>
    <property type="molecule type" value="Genomic_DNA"/>
</dbReference>
<dbReference type="RefSeq" id="WP_133756416.1">
    <property type="nucleotide sequence ID" value="NZ_SOBW01000007.1"/>
</dbReference>
<sequence length="292" mass="32373">MKQFYLQIAACFVVATSYGKNPENALRANTFDDNLSTSNTTFNSEDPINFGYFELTLESDAKRDVTEFYFYEQSTYGLDPGYDAGVMGKAASSFAIYSKLLDPGDYAHVDLAIQSLPFKCLSEETIIPLGVNMAQGLSASIKISNQYIQSEIEIILEDTQLNTQTLLTEGSYTFTADTALLGVGRFNIIIRNTTTVEEETTPTEEELVPDPENSLTALKIFLSKNEKAITIKGDVVQNTTLKLTDLQGRPVLDAVLQGKKMNRINVSNLKPGIYIIILQENSNRITKKVILN</sequence>
<dbReference type="OrthoDB" id="975384at2"/>
<dbReference type="AlphaFoldDB" id="A0A4R7Q7R1"/>
<keyword evidence="4" id="KW-1185">Reference proteome</keyword>
<evidence type="ECO:0000256" key="1">
    <source>
        <dbReference type="ARBA" id="ARBA00022729"/>
    </source>
</evidence>
<evidence type="ECO:0000259" key="2">
    <source>
        <dbReference type="Pfam" id="PF18962"/>
    </source>
</evidence>
<evidence type="ECO:0000313" key="4">
    <source>
        <dbReference type="Proteomes" id="UP000294689"/>
    </source>
</evidence>
<name>A0A4R7Q7R1_9FLAO</name>
<dbReference type="NCBIfam" id="TIGR04183">
    <property type="entry name" value="Por_Secre_tail"/>
    <property type="match status" value="1"/>
</dbReference>
<gene>
    <name evidence="3" type="ORF">BXY82_0310</name>
</gene>
<dbReference type="Pfam" id="PF18962">
    <property type="entry name" value="Por_Secre_tail"/>
    <property type="match status" value="1"/>
</dbReference>
<dbReference type="Proteomes" id="UP000294689">
    <property type="component" value="Unassembled WGS sequence"/>
</dbReference>
<evidence type="ECO:0000313" key="3">
    <source>
        <dbReference type="EMBL" id="TDU42909.1"/>
    </source>
</evidence>
<proteinExistence type="predicted"/>
<protein>
    <submittedName>
        <fullName evidence="3">Putative secreted protein (Por secretion system target)</fullName>
    </submittedName>
</protein>
<accession>A0A4R7Q7R1</accession>
<comment type="caution">
    <text evidence="3">The sequence shown here is derived from an EMBL/GenBank/DDBJ whole genome shotgun (WGS) entry which is preliminary data.</text>
</comment>
<keyword evidence="1" id="KW-0732">Signal</keyword>
<reference evidence="3 4" key="1">
    <citation type="submission" date="2019-03" db="EMBL/GenBank/DDBJ databases">
        <title>Genomic Encyclopedia of Archaeal and Bacterial Type Strains, Phase II (KMG-II): from individual species to whole genera.</title>
        <authorList>
            <person name="Goeker M."/>
        </authorList>
    </citation>
    <scope>NUCLEOTIDE SEQUENCE [LARGE SCALE GENOMIC DNA]</scope>
    <source>
        <strain evidence="3 4">DSM 28135</strain>
    </source>
</reference>
<organism evidence="3 4">
    <name type="scientific">Gelidibacter sediminis</name>
    <dbReference type="NCBI Taxonomy" id="1608710"/>
    <lineage>
        <taxon>Bacteria</taxon>
        <taxon>Pseudomonadati</taxon>
        <taxon>Bacteroidota</taxon>
        <taxon>Flavobacteriia</taxon>
        <taxon>Flavobacteriales</taxon>
        <taxon>Flavobacteriaceae</taxon>
        <taxon>Gelidibacter</taxon>
    </lineage>
</organism>
<feature type="domain" description="Secretion system C-terminal sorting" evidence="2">
    <location>
        <begin position="228"/>
        <end position="290"/>
    </location>
</feature>